<proteinExistence type="inferred from homology"/>
<dbReference type="InterPro" id="IPR029058">
    <property type="entry name" value="AB_hydrolase_fold"/>
</dbReference>
<dbReference type="PANTHER" id="PTHR42881:SF2">
    <property type="entry name" value="PROLYL ENDOPEPTIDASE"/>
    <property type="match status" value="1"/>
</dbReference>
<evidence type="ECO:0000256" key="4">
    <source>
        <dbReference type="ARBA" id="ARBA00022801"/>
    </source>
</evidence>
<feature type="non-terminal residue" evidence="9">
    <location>
        <position position="1"/>
    </location>
</feature>
<dbReference type="GO" id="GO:0006508">
    <property type="term" value="P:proteolysis"/>
    <property type="evidence" value="ECO:0007669"/>
    <property type="project" value="UniProtKB-KW"/>
</dbReference>
<dbReference type="InterPro" id="IPR001375">
    <property type="entry name" value="Peptidase_S9_cat"/>
</dbReference>
<comment type="catalytic activity">
    <reaction evidence="1">
        <text>Hydrolysis of Pro-|-Xaa &gt;&gt; Ala-|-Xaa in oligopeptides.</text>
        <dbReference type="EC" id="3.4.21.26"/>
    </reaction>
</comment>
<dbReference type="GO" id="GO:0004252">
    <property type="term" value="F:serine-type endopeptidase activity"/>
    <property type="evidence" value="ECO:0007669"/>
    <property type="project" value="UniProtKB-UniRule"/>
</dbReference>
<name>A0A0H5QWI3_9EUKA</name>
<evidence type="ECO:0000256" key="2">
    <source>
        <dbReference type="ARBA" id="ARBA00005228"/>
    </source>
</evidence>
<accession>A0A0H5QWI3</accession>
<dbReference type="Gene3D" id="2.130.10.120">
    <property type="entry name" value="Prolyl oligopeptidase, N-terminal domain"/>
    <property type="match status" value="1"/>
</dbReference>
<dbReference type="SUPFAM" id="SSF53474">
    <property type="entry name" value="alpha/beta-Hydrolases"/>
    <property type="match status" value="1"/>
</dbReference>
<evidence type="ECO:0000259" key="8">
    <source>
        <dbReference type="Pfam" id="PF02897"/>
    </source>
</evidence>
<protein>
    <recommendedName>
        <fullName evidence="6">Prolyl endopeptidase</fullName>
        <ecNumber evidence="6">3.4.21.-</ecNumber>
    </recommendedName>
</protein>
<dbReference type="AlphaFoldDB" id="A0A0H5QWI3"/>
<dbReference type="InterPro" id="IPR051167">
    <property type="entry name" value="Prolyl_oligopep/macrocyclase"/>
</dbReference>
<dbReference type="InterPro" id="IPR023302">
    <property type="entry name" value="Pept_S9A_N"/>
</dbReference>
<dbReference type="InterPro" id="IPR002471">
    <property type="entry name" value="Pept_S9_AS"/>
</dbReference>
<dbReference type="EC" id="3.4.21.-" evidence="6"/>
<feature type="domain" description="Peptidase S9 prolyl oligopeptidase catalytic" evidence="7">
    <location>
        <begin position="509"/>
        <end position="729"/>
    </location>
</feature>
<dbReference type="SUPFAM" id="SSF50993">
    <property type="entry name" value="Peptidase/esterase 'gauge' domain"/>
    <property type="match status" value="1"/>
</dbReference>
<dbReference type="FunFam" id="3.40.50.1820:FF:000005">
    <property type="entry name" value="Prolyl endopeptidase"/>
    <property type="match status" value="1"/>
</dbReference>
<evidence type="ECO:0000256" key="6">
    <source>
        <dbReference type="RuleBase" id="RU368024"/>
    </source>
</evidence>
<evidence type="ECO:0000256" key="5">
    <source>
        <dbReference type="ARBA" id="ARBA00022825"/>
    </source>
</evidence>
<dbReference type="FunFam" id="2.130.10.120:FF:000001">
    <property type="entry name" value="Prolyl endopeptidase"/>
    <property type="match status" value="1"/>
</dbReference>
<dbReference type="GO" id="GO:0005829">
    <property type="term" value="C:cytosol"/>
    <property type="evidence" value="ECO:0007669"/>
    <property type="project" value="TreeGrafter"/>
</dbReference>
<dbReference type="Pfam" id="PF00326">
    <property type="entry name" value="Peptidase_S9"/>
    <property type="match status" value="1"/>
</dbReference>
<dbReference type="PRINTS" id="PR00862">
    <property type="entry name" value="PROLIGOPTASE"/>
</dbReference>
<evidence type="ECO:0000313" key="9">
    <source>
        <dbReference type="EMBL" id="CRZ06318.1"/>
    </source>
</evidence>
<reference evidence="9" key="1">
    <citation type="submission" date="2015-04" db="EMBL/GenBank/DDBJ databases">
        <title>The genome sequence of the plant pathogenic Rhizarian Plasmodiophora brassicae reveals insights in its biotrophic life cycle and the origin of chitin synthesis.</title>
        <authorList>
            <person name="Schwelm A."/>
            <person name="Fogelqvist J."/>
            <person name="Knaust A."/>
            <person name="Julke S."/>
            <person name="Lilja T."/>
            <person name="Dhandapani V."/>
            <person name="Bonilla-Rosso G."/>
            <person name="Karlsson M."/>
            <person name="Shevchenko A."/>
            <person name="Choi S.R."/>
            <person name="Kim H.G."/>
            <person name="Park J.Y."/>
            <person name="Lim Y.P."/>
            <person name="Ludwig-Muller J."/>
            <person name="Dixelius C."/>
        </authorList>
    </citation>
    <scope>NUCLEOTIDE SEQUENCE</scope>
    <source>
        <tissue evidence="9">Potato root galls</tissue>
    </source>
</reference>
<dbReference type="EMBL" id="HACM01005876">
    <property type="protein sequence ID" value="CRZ06318.1"/>
    <property type="molecule type" value="Transcribed_RNA"/>
</dbReference>
<feature type="domain" description="Peptidase S9A N-terminal" evidence="8">
    <location>
        <begin position="35"/>
        <end position="451"/>
    </location>
</feature>
<keyword evidence="5 6" id="KW-0720">Serine protease</keyword>
<keyword evidence="3 6" id="KW-0645">Protease</keyword>
<dbReference type="InterPro" id="IPR002470">
    <property type="entry name" value="Peptidase_S9A"/>
</dbReference>
<organism evidence="9">
    <name type="scientific">Spongospora subterranea</name>
    <dbReference type="NCBI Taxonomy" id="70186"/>
    <lineage>
        <taxon>Eukaryota</taxon>
        <taxon>Sar</taxon>
        <taxon>Rhizaria</taxon>
        <taxon>Endomyxa</taxon>
        <taxon>Phytomyxea</taxon>
        <taxon>Plasmodiophorida</taxon>
        <taxon>Plasmodiophoridae</taxon>
        <taxon>Spongospora</taxon>
    </lineage>
</organism>
<sequence>FRSSISSLSVITVNIGSAIGKGQRRAVGSVSMQYPNAPRQDSQVEYHGQSVPDPYRWLEDINSPDTESWVSAQVALTESHFSKDEYTGLVKSFKERLTEVWNYRRFSSPFQHGSRWFQFRNSGLQNQSVLYMFKDGVDSEASVLLDPNTLSTNGTTALMGTAFSECGSLLAYSLSKSGSDWRTIHVLNVDQPDFPTSDCIEWVKFSSVSWTHDNKGFFYCRYEQPKSSGESLGTEVDGMKNQLVYYHHLGEDQTQDTLIYSDPENPNYMFSIEVSNCGQYCILSISESCEPKNKVYIGGLDGFGSGCREIVFDKVIDVMESEYSYLTNKDSKFYFKSNALADRYSIGCIDLSTPRSWHVIVAESGDVLESAVPCGTRFLFLSYLHDVSSMCMIVDLMGSQITQLELPSVGQISEVYGRHDSSDVYYKFTSFIDAGVVFYLNTITMAAKKWQEIVVPGLFPSMFSTEQIFYQSNDGTKIPMFLIKKANSEGTRPTILYGYGGFNISLTPSFSIVRLIFVQHCNANYAIANLRGGGEYGKQWHQAGTKQLKQNVFDDFISAGRHLIERGETRPDQLAITGGSNGGLLVAACLNQQPSLFGCAVAHVGVMDMLRFHKFTIGYAWTSDYGNPEENKDEFQAILAYSPIHNVGKKQSPYPPVLLCTADHDDRVVPLHSFKLAAELQHTVGKRPNQQAPLLIRIDRQSGHGAGKPLSKTIQEHADVFAFIANSLKAKYVP</sequence>
<evidence type="ECO:0000256" key="3">
    <source>
        <dbReference type="ARBA" id="ARBA00022670"/>
    </source>
</evidence>
<dbReference type="PROSITE" id="PS00708">
    <property type="entry name" value="PRO_ENDOPEP_SER"/>
    <property type="match status" value="1"/>
</dbReference>
<dbReference type="GO" id="GO:0070012">
    <property type="term" value="F:oligopeptidase activity"/>
    <property type="evidence" value="ECO:0007669"/>
    <property type="project" value="TreeGrafter"/>
</dbReference>
<dbReference type="Gene3D" id="3.40.50.1820">
    <property type="entry name" value="alpha/beta hydrolase"/>
    <property type="match status" value="1"/>
</dbReference>
<evidence type="ECO:0000256" key="1">
    <source>
        <dbReference type="ARBA" id="ARBA00001070"/>
    </source>
</evidence>
<dbReference type="PANTHER" id="PTHR42881">
    <property type="entry name" value="PROLYL ENDOPEPTIDASE"/>
    <property type="match status" value="1"/>
</dbReference>
<comment type="similarity">
    <text evidence="2 6">Belongs to the peptidase S9A family.</text>
</comment>
<dbReference type="Pfam" id="PF02897">
    <property type="entry name" value="Peptidase_S9_N"/>
    <property type="match status" value="1"/>
</dbReference>
<keyword evidence="4 6" id="KW-0378">Hydrolase</keyword>
<evidence type="ECO:0000259" key="7">
    <source>
        <dbReference type="Pfam" id="PF00326"/>
    </source>
</evidence>